<protein>
    <submittedName>
        <fullName evidence="2">GNAT family N-acetyltransferase</fullName>
    </submittedName>
</protein>
<gene>
    <name evidence="2" type="ORF">FYJ83_05225</name>
</gene>
<organism evidence="2 3">
    <name type="scientific">Tissierella pigra</name>
    <dbReference type="NCBI Taxonomy" id="2607614"/>
    <lineage>
        <taxon>Bacteria</taxon>
        <taxon>Bacillati</taxon>
        <taxon>Bacillota</taxon>
        <taxon>Tissierellia</taxon>
        <taxon>Tissierellales</taxon>
        <taxon>Tissierellaceae</taxon>
        <taxon>Tissierella</taxon>
    </lineage>
</organism>
<dbReference type="PANTHER" id="PTHR43415">
    <property type="entry name" value="SPERMIDINE N(1)-ACETYLTRANSFERASE"/>
    <property type="match status" value="1"/>
</dbReference>
<reference evidence="2 3" key="1">
    <citation type="submission" date="2019-09" db="EMBL/GenBank/DDBJ databases">
        <title>In-depth cultivation of the pig gut microbiome towards novel bacterial diversity and tailored functional studies.</title>
        <authorList>
            <person name="Wylensek D."/>
            <person name="Hitch T.C.A."/>
            <person name="Clavel T."/>
        </authorList>
    </citation>
    <scope>NUCLEOTIDE SEQUENCE [LARGE SCALE GENOMIC DNA]</scope>
    <source>
        <strain evidence="2 3">WCA3-693-APC-4?</strain>
    </source>
</reference>
<keyword evidence="3" id="KW-1185">Reference proteome</keyword>
<proteinExistence type="predicted"/>
<dbReference type="InterPro" id="IPR000182">
    <property type="entry name" value="GNAT_dom"/>
</dbReference>
<dbReference type="PANTHER" id="PTHR43415:SF3">
    <property type="entry name" value="GNAT-FAMILY ACETYLTRANSFERASE"/>
    <property type="match status" value="1"/>
</dbReference>
<dbReference type="PROSITE" id="PS51186">
    <property type="entry name" value="GNAT"/>
    <property type="match status" value="1"/>
</dbReference>
<evidence type="ECO:0000313" key="2">
    <source>
        <dbReference type="EMBL" id="MSU00868.1"/>
    </source>
</evidence>
<evidence type="ECO:0000259" key="1">
    <source>
        <dbReference type="PROSITE" id="PS51186"/>
    </source>
</evidence>
<dbReference type="EMBL" id="VUNQ01000008">
    <property type="protein sequence ID" value="MSU00868.1"/>
    <property type="molecule type" value="Genomic_DNA"/>
</dbReference>
<evidence type="ECO:0000313" key="3">
    <source>
        <dbReference type="Proteomes" id="UP000469523"/>
    </source>
</evidence>
<dbReference type="SUPFAM" id="SSF55729">
    <property type="entry name" value="Acyl-CoA N-acyltransferases (Nat)"/>
    <property type="match status" value="1"/>
</dbReference>
<name>A0A6N7XX83_9FIRM</name>
<feature type="domain" description="N-acetyltransferase" evidence="1">
    <location>
        <begin position="7"/>
        <end position="172"/>
    </location>
</feature>
<dbReference type="Proteomes" id="UP000469523">
    <property type="component" value="Unassembled WGS sequence"/>
</dbReference>
<dbReference type="Pfam" id="PF13302">
    <property type="entry name" value="Acetyltransf_3"/>
    <property type="match status" value="1"/>
</dbReference>
<dbReference type="AlphaFoldDB" id="A0A6N7XX83"/>
<dbReference type="RefSeq" id="WP_154439289.1">
    <property type="nucleotide sequence ID" value="NZ_JAHLPJ010000001.1"/>
</dbReference>
<keyword evidence="2" id="KW-0808">Transferase</keyword>
<comment type="caution">
    <text evidence="2">The sequence shown here is derived from an EMBL/GenBank/DDBJ whole genome shotgun (WGS) entry which is preliminary data.</text>
</comment>
<dbReference type="InterPro" id="IPR016181">
    <property type="entry name" value="Acyl_CoA_acyltransferase"/>
</dbReference>
<sequence>MYYGDKVKLRAYKKEDIKLAYEYMNDSEVKKLLVNKIPYPMILEEEEKWFESLLNSKDTYNFAIEDLETGKYIGGCGINNVNWLNRVAIIGIYIGDKNYWSKGYGTDSIRTLNKFIFEQMNINKIKLNVFAFNERAKKCYEKCGFKVEGILKQELFRDGKYWDEYSMAILFEEWRNLELSNL</sequence>
<accession>A0A6N7XX83</accession>
<dbReference type="GO" id="GO:0016747">
    <property type="term" value="F:acyltransferase activity, transferring groups other than amino-acyl groups"/>
    <property type="evidence" value="ECO:0007669"/>
    <property type="project" value="InterPro"/>
</dbReference>
<dbReference type="Gene3D" id="3.40.630.30">
    <property type="match status" value="1"/>
</dbReference>